<organism evidence="1 2">
    <name type="scientific">Mucilaginibacter antarcticus</name>
    <dbReference type="NCBI Taxonomy" id="1855725"/>
    <lineage>
        <taxon>Bacteria</taxon>
        <taxon>Pseudomonadati</taxon>
        <taxon>Bacteroidota</taxon>
        <taxon>Sphingobacteriia</taxon>
        <taxon>Sphingobacteriales</taxon>
        <taxon>Sphingobacteriaceae</taxon>
        <taxon>Mucilaginibacter</taxon>
    </lineage>
</organism>
<accession>A0ABW5XLM9</accession>
<sequence length="99" mass="11715">MKTIKDDELTVRWYRESYISSTKAFVSVEKNYFDKVILDCEDGFITGVSIVKDAIKIKFYGSSRLINSYTPKIDKYHVMIDSSVTFDEWNRYYHPTVTY</sequence>
<protein>
    <submittedName>
        <fullName evidence="1">Uncharacterized protein</fullName>
    </submittedName>
</protein>
<comment type="caution">
    <text evidence="1">The sequence shown here is derived from an EMBL/GenBank/DDBJ whole genome shotgun (WGS) entry which is preliminary data.</text>
</comment>
<reference evidence="2" key="1">
    <citation type="journal article" date="2019" name="Int. J. Syst. Evol. Microbiol.">
        <title>The Global Catalogue of Microorganisms (GCM) 10K type strain sequencing project: providing services to taxonomists for standard genome sequencing and annotation.</title>
        <authorList>
            <consortium name="The Broad Institute Genomics Platform"/>
            <consortium name="The Broad Institute Genome Sequencing Center for Infectious Disease"/>
            <person name="Wu L."/>
            <person name="Ma J."/>
        </authorList>
    </citation>
    <scope>NUCLEOTIDE SEQUENCE [LARGE SCALE GENOMIC DNA]</scope>
    <source>
        <strain evidence="2">KCTC 52232</strain>
    </source>
</reference>
<proteinExistence type="predicted"/>
<dbReference type="Proteomes" id="UP001597601">
    <property type="component" value="Unassembled WGS sequence"/>
</dbReference>
<dbReference type="EMBL" id="JBHUON010000005">
    <property type="protein sequence ID" value="MFD2864341.1"/>
    <property type="molecule type" value="Genomic_DNA"/>
</dbReference>
<name>A0ABW5XLM9_9SPHI</name>
<keyword evidence="2" id="KW-1185">Reference proteome</keyword>
<evidence type="ECO:0000313" key="2">
    <source>
        <dbReference type="Proteomes" id="UP001597601"/>
    </source>
</evidence>
<evidence type="ECO:0000313" key="1">
    <source>
        <dbReference type="EMBL" id="MFD2864341.1"/>
    </source>
</evidence>
<dbReference type="RefSeq" id="WP_377124770.1">
    <property type="nucleotide sequence ID" value="NZ_JBHUON010000005.1"/>
</dbReference>
<gene>
    <name evidence="1" type="ORF">ACFSYC_06530</name>
</gene>